<name>A0A9Q1DQ86_CONCO</name>
<protein>
    <recommendedName>
        <fullName evidence="4">NACHT LRR and PYD domain-containing protein</fullName>
    </recommendedName>
</protein>
<dbReference type="InterPro" id="IPR011029">
    <property type="entry name" value="DEATH-like_dom_sf"/>
</dbReference>
<dbReference type="Gene3D" id="1.10.533.10">
    <property type="entry name" value="Death Domain, Fas"/>
    <property type="match status" value="1"/>
</dbReference>
<accession>A0A9Q1DQ86</accession>
<dbReference type="SUPFAM" id="SSF47986">
    <property type="entry name" value="DEATH domain"/>
    <property type="match status" value="1"/>
</dbReference>
<evidence type="ECO:0000256" key="3">
    <source>
        <dbReference type="SAM" id="MobiDB-lite"/>
    </source>
</evidence>
<comment type="caution">
    <text evidence="5">The sequence shown here is derived from an EMBL/GenBank/DDBJ whole genome shotgun (WGS) entry which is preliminary data.</text>
</comment>
<evidence type="ECO:0000313" key="5">
    <source>
        <dbReference type="EMBL" id="KAJ8276688.1"/>
    </source>
</evidence>
<gene>
    <name evidence="5" type="ORF">COCON_G00084400</name>
</gene>
<organism evidence="5 6">
    <name type="scientific">Conger conger</name>
    <name type="common">Conger eel</name>
    <name type="synonym">Muraena conger</name>
    <dbReference type="NCBI Taxonomy" id="82655"/>
    <lineage>
        <taxon>Eukaryota</taxon>
        <taxon>Metazoa</taxon>
        <taxon>Chordata</taxon>
        <taxon>Craniata</taxon>
        <taxon>Vertebrata</taxon>
        <taxon>Euteleostomi</taxon>
        <taxon>Actinopterygii</taxon>
        <taxon>Neopterygii</taxon>
        <taxon>Teleostei</taxon>
        <taxon>Anguilliformes</taxon>
        <taxon>Congridae</taxon>
        <taxon>Conger</taxon>
    </lineage>
</organism>
<dbReference type="OrthoDB" id="8964866at2759"/>
<feature type="region of interest" description="Disordered" evidence="3">
    <location>
        <begin position="1"/>
        <end position="117"/>
    </location>
</feature>
<feature type="domain" description="NACHT LRR and PYD" evidence="4">
    <location>
        <begin position="252"/>
        <end position="338"/>
    </location>
</feature>
<dbReference type="Pfam" id="PF17776">
    <property type="entry name" value="NLRC4_HD2"/>
    <property type="match status" value="1"/>
</dbReference>
<keyword evidence="1" id="KW-0433">Leucine-rich repeat</keyword>
<dbReference type="InterPro" id="IPR041267">
    <property type="entry name" value="NLRP_HD2"/>
</dbReference>
<dbReference type="Proteomes" id="UP001152803">
    <property type="component" value="Unassembled WGS sequence"/>
</dbReference>
<feature type="compositionally biased region" description="Acidic residues" evidence="3">
    <location>
        <begin position="20"/>
        <end position="33"/>
    </location>
</feature>
<evidence type="ECO:0000259" key="4">
    <source>
        <dbReference type="Pfam" id="PF17776"/>
    </source>
</evidence>
<dbReference type="EMBL" id="JAFJMO010000005">
    <property type="protein sequence ID" value="KAJ8276688.1"/>
    <property type="molecule type" value="Genomic_DNA"/>
</dbReference>
<keyword evidence="6" id="KW-1185">Reference proteome</keyword>
<evidence type="ECO:0000256" key="1">
    <source>
        <dbReference type="ARBA" id="ARBA00022614"/>
    </source>
</evidence>
<proteinExistence type="predicted"/>
<evidence type="ECO:0000313" key="6">
    <source>
        <dbReference type="Proteomes" id="UP001152803"/>
    </source>
</evidence>
<dbReference type="InterPro" id="IPR051261">
    <property type="entry name" value="NLR"/>
</dbReference>
<dbReference type="PANTHER" id="PTHR24106">
    <property type="entry name" value="NACHT, LRR AND CARD DOMAINS-CONTAINING"/>
    <property type="match status" value="1"/>
</dbReference>
<evidence type="ECO:0000256" key="2">
    <source>
        <dbReference type="ARBA" id="ARBA00022737"/>
    </source>
</evidence>
<feature type="compositionally biased region" description="Low complexity" evidence="3">
    <location>
        <begin position="108"/>
        <end position="117"/>
    </location>
</feature>
<feature type="compositionally biased region" description="Basic and acidic residues" evidence="3">
    <location>
        <begin position="1"/>
        <end position="13"/>
    </location>
</feature>
<sequence>MSLRGDLQERLPDAEMNWSAEEEEEEEEEEEGWGPERNIFLLRGETSAGAAAGLKRPRDNRPPSPAPSYDSMTSDVQSDELRFDDDFSDGNEEPLPTGPSLQLERPDSSASSCCSMASDVSTESFSVGPRPRTKELDKEEVKALLGVSAEERHPAMSSAFMSQALQATLAKLKEGYLRYFKSCLVERYPQIFTSSVQEFEIPGLVDKMLERCDIEGSLKISLLILEDIELQYDANSLRGMCKRHEMQYDLKASLKEKYSLIFEGAVDRALQCANGHFHMFLRFLLGMSLGSNVERLEGIVTKVGGGTHLEKTAQYIKSKLRENHSEEKLKHLRRCLTDILPLHSTA</sequence>
<dbReference type="AlphaFoldDB" id="A0A9Q1DQ86"/>
<reference evidence="5" key="1">
    <citation type="journal article" date="2023" name="Science">
        <title>Genome structures resolve the early diversification of teleost fishes.</title>
        <authorList>
            <person name="Parey E."/>
            <person name="Louis A."/>
            <person name="Montfort J."/>
            <person name="Bouchez O."/>
            <person name="Roques C."/>
            <person name="Iampietro C."/>
            <person name="Lluch J."/>
            <person name="Castinel A."/>
            <person name="Donnadieu C."/>
            <person name="Desvignes T."/>
            <person name="Floi Bucao C."/>
            <person name="Jouanno E."/>
            <person name="Wen M."/>
            <person name="Mejri S."/>
            <person name="Dirks R."/>
            <person name="Jansen H."/>
            <person name="Henkel C."/>
            <person name="Chen W.J."/>
            <person name="Zahm M."/>
            <person name="Cabau C."/>
            <person name="Klopp C."/>
            <person name="Thompson A.W."/>
            <person name="Robinson-Rechavi M."/>
            <person name="Braasch I."/>
            <person name="Lecointre G."/>
            <person name="Bobe J."/>
            <person name="Postlethwait J.H."/>
            <person name="Berthelot C."/>
            <person name="Roest Crollius H."/>
            <person name="Guiguen Y."/>
        </authorList>
    </citation>
    <scope>NUCLEOTIDE SEQUENCE</scope>
    <source>
        <strain evidence="5">Concon-B</strain>
    </source>
</reference>
<keyword evidence="2" id="KW-0677">Repeat</keyword>